<evidence type="ECO:0000313" key="2">
    <source>
        <dbReference type="Proteomes" id="UP001062846"/>
    </source>
</evidence>
<protein>
    <submittedName>
        <fullName evidence="1">Uncharacterized protein</fullName>
    </submittedName>
</protein>
<dbReference type="Proteomes" id="UP001062846">
    <property type="component" value="Chromosome 4"/>
</dbReference>
<evidence type="ECO:0000313" key="1">
    <source>
        <dbReference type="EMBL" id="KAI8558087.1"/>
    </source>
</evidence>
<organism evidence="1 2">
    <name type="scientific">Rhododendron molle</name>
    <name type="common">Chinese azalea</name>
    <name type="synonym">Azalea mollis</name>
    <dbReference type="NCBI Taxonomy" id="49168"/>
    <lineage>
        <taxon>Eukaryota</taxon>
        <taxon>Viridiplantae</taxon>
        <taxon>Streptophyta</taxon>
        <taxon>Embryophyta</taxon>
        <taxon>Tracheophyta</taxon>
        <taxon>Spermatophyta</taxon>
        <taxon>Magnoliopsida</taxon>
        <taxon>eudicotyledons</taxon>
        <taxon>Gunneridae</taxon>
        <taxon>Pentapetalae</taxon>
        <taxon>asterids</taxon>
        <taxon>Ericales</taxon>
        <taxon>Ericaceae</taxon>
        <taxon>Ericoideae</taxon>
        <taxon>Rhodoreae</taxon>
        <taxon>Rhododendron</taxon>
    </lineage>
</organism>
<gene>
    <name evidence="1" type="ORF">RHMOL_Rhmol04G0061400</name>
</gene>
<name>A0ACC0NZZ4_RHOML</name>
<proteinExistence type="predicted"/>
<comment type="caution">
    <text evidence="1">The sequence shown here is derived from an EMBL/GenBank/DDBJ whole genome shotgun (WGS) entry which is preliminary data.</text>
</comment>
<dbReference type="EMBL" id="CM046391">
    <property type="protein sequence ID" value="KAI8558087.1"/>
    <property type="molecule type" value="Genomic_DNA"/>
</dbReference>
<reference evidence="1" key="1">
    <citation type="submission" date="2022-02" db="EMBL/GenBank/DDBJ databases">
        <title>Plant Genome Project.</title>
        <authorList>
            <person name="Zhang R.-G."/>
        </authorList>
    </citation>
    <scope>NUCLEOTIDE SEQUENCE</scope>
    <source>
        <strain evidence="1">AT1</strain>
    </source>
</reference>
<accession>A0ACC0NZZ4</accession>
<sequence>MRTSKPSDRAFDDLNLISTINGSRSLVAEMRLEPSNARSDGLEMHSTNSKSVRVWERQIVIYNHLLVVIRLLLGCY</sequence>
<keyword evidence="2" id="KW-1185">Reference proteome</keyword>